<gene>
    <name evidence="5" type="ORF">Pan241w_19040</name>
</gene>
<reference evidence="5 6" key="1">
    <citation type="submission" date="2019-02" db="EMBL/GenBank/DDBJ databases">
        <title>Deep-cultivation of Planctomycetes and their phenomic and genomic characterization uncovers novel biology.</title>
        <authorList>
            <person name="Wiegand S."/>
            <person name="Jogler M."/>
            <person name="Boedeker C."/>
            <person name="Pinto D."/>
            <person name="Vollmers J."/>
            <person name="Rivas-Marin E."/>
            <person name="Kohn T."/>
            <person name="Peeters S.H."/>
            <person name="Heuer A."/>
            <person name="Rast P."/>
            <person name="Oberbeckmann S."/>
            <person name="Bunk B."/>
            <person name="Jeske O."/>
            <person name="Meyerdierks A."/>
            <person name="Storesund J.E."/>
            <person name="Kallscheuer N."/>
            <person name="Luecker S."/>
            <person name="Lage O.M."/>
            <person name="Pohl T."/>
            <person name="Merkel B.J."/>
            <person name="Hornburger P."/>
            <person name="Mueller R.-W."/>
            <person name="Bruemmer F."/>
            <person name="Labrenz M."/>
            <person name="Spormann A.M."/>
            <person name="Op den Camp H."/>
            <person name="Overmann J."/>
            <person name="Amann R."/>
            <person name="Jetten M.S.M."/>
            <person name="Mascher T."/>
            <person name="Medema M.H."/>
            <person name="Devos D.P."/>
            <person name="Kaster A.-K."/>
            <person name="Ovreas L."/>
            <person name="Rohde M."/>
            <person name="Galperin M.Y."/>
            <person name="Jogler C."/>
        </authorList>
    </citation>
    <scope>NUCLEOTIDE SEQUENCE [LARGE SCALE GENOMIC DNA]</scope>
    <source>
        <strain evidence="5 6">Pan241w</strain>
    </source>
</reference>
<keyword evidence="6" id="KW-1185">Reference proteome</keyword>
<keyword evidence="2" id="KW-0479">Metal-binding</keyword>
<evidence type="ECO:0000313" key="5">
    <source>
        <dbReference type="EMBL" id="QDT41836.1"/>
    </source>
</evidence>
<dbReference type="Gene3D" id="3.20.20.60">
    <property type="entry name" value="Phosphoenolpyruvate-binding domains"/>
    <property type="match status" value="2"/>
</dbReference>
<keyword evidence="3" id="KW-0460">Magnesium</keyword>
<evidence type="ECO:0000256" key="2">
    <source>
        <dbReference type="ARBA" id="ARBA00022723"/>
    </source>
</evidence>
<dbReference type="AlphaFoldDB" id="A0A517RDA0"/>
<dbReference type="Pfam" id="PF03328">
    <property type="entry name" value="HpcH_HpaI"/>
    <property type="match status" value="1"/>
</dbReference>
<dbReference type="PANTHER" id="PTHR32308">
    <property type="entry name" value="LYASE BETA SUBUNIT, PUTATIVE (AFU_ORTHOLOGUE AFUA_4G13030)-RELATED"/>
    <property type="match status" value="1"/>
</dbReference>
<dbReference type="RefSeq" id="WP_198000424.1">
    <property type="nucleotide sequence ID" value="NZ_CP036269.1"/>
</dbReference>
<proteinExistence type="predicted"/>
<dbReference type="Proteomes" id="UP000317171">
    <property type="component" value="Chromosome"/>
</dbReference>
<protein>
    <submittedName>
        <fullName evidence="5">HpcH/HpaI aldolase/citrate lyase family protein</fullName>
    </submittedName>
</protein>
<evidence type="ECO:0000313" key="6">
    <source>
        <dbReference type="Proteomes" id="UP000317171"/>
    </source>
</evidence>
<dbReference type="PANTHER" id="PTHR32308:SF0">
    <property type="entry name" value="HPCH_HPAI ALDOLASE_CITRATE LYASE DOMAIN-CONTAINING PROTEIN"/>
    <property type="match status" value="1"/>
</dbReference>
<accession>A0A517RDA0</accession>
<evidence type="ECO:0000256" key="1">
    <source>
        <dbReference type="ARBA" id="ARBA00001946"/>
    </source>
</evidence>
<dbReference type="EMBL" id="CP036269">
    <property type="protein sequence ID" value="QDT41836.1"/>
    <property type="molecule type" value="Genomic_DNA"/>
</dbReference>
<dbReference type="GO" id="GO:0016829">
    <property type="term" value="F:lyase activity"/>
    <property type="evidence" value="ECO:0007669"/>
    <property type="project" value="UniProtKB-KW"/>
</dbReference>
<dbReference type="GO" id="GO:0000287">
    <property type="term" value="F:magnesium ion binding"/>
    <property type="evidence" value="ECO:0007669"/>
    <property type="project" value="TreeGrafter"/>
</dbReference>
<dbReference type="InterPro" id="IPR005000">
    <property type="entry name" value="Aldolase/citrate-lyase_domain"/>
</dbReference>
<dbReference type="InterPro" id="IPR040442">
    <property type="entry name" value="Pyrv_kinase-like_dom_sf"/>
</dbReference>
<dbReference type="InterPro" id="IPR015813">
    <property type="entry name" value="Pyrv/PenolPyrv_kinase-like_dom"/>
</dbReference>
<dbReference type="KEGG" id="gaz:Pan241w_19040"/>
<comment type="cofactor">
    <cofactor evidence="1">
        <name>Mg(2+)</name>
        <dbReference type="ChEBI" id="CHEBI:18420"/>
    </cofactor>
</comment>
<keyword evidence="5" id="KW-0456">Lyase</keyword>
<evidence type="ECO:0000256" key="3">
    <source>
        <dbReference type="ARBA" id="ARBA00022842"/>
    </source>
</evidence>
<feature type="domain" description="HpcH/HpaI aldolase/citrate lyase" evidence="4">
    <location>
        <begin position="12"/>
        <end position="152"/>
    </location>
</feature>
<sequence>MKYLFITDYPEIAGYVEKCGVDRIFIDLELLGKIERQGGRDTVISYHDRENVKKVKQAVKQAEVLVRVNPLNSQSTEEIESVIEQGADCLMLPMFRSLEEVEWFCQRVDARAQVVPLVETVGAVNQLDQIVQVPGISQIHIGLNDLHLDLELDFMFELMSNGMVEKIASICKSANIPFGIGGISTMDQGLVSGRMVLSEHARLGSEWVILSRSFHQNATSLEEFQTGMDLESEIQKVNQLYQMLLKRSEFEIERDKRTLYQAINKIALQTRNARDAS</sequence>
<dbReference type="GO" id="GO:0006107">
    <property type="term" value="P:oxaloacetate metabolic process"/>
    <property type="evidence" value="ECO:0007669"/>
    <property type="project" value="TreeGrafter"/>
</dbReference>
<organism evidence="5 6">
    <name type="scientific">Gimesia alba</name>
    <dbReference type="NCBI Taxonomy" id="2527973"/>
    <lineage>
        <taxon>Bacteria</taxon>
        <taxon>Pseudomonadati</taxon>
        <taxon>Planctomycetota</taxon>
        <taxon>Planctomycetia</taxon>
        <taxon>Planctomycetales</taxon>
        <taxon>Planctomycetaceae</taxon>
        <taxon>Gimesia</taxon>
    </lineage>
</organism>
<evidence type="ECO:0000259" key="4">
    <source>
        <dbReference type="Pfam" id="PF03328"/>
    </source>
</evidence>
<dbReference type="SUPFAM" id="SSF51621">
    <property type="entry name" value="Phosphoenolpyruvate/pyruvate domain"/>
    <property type="match status" value="1"/>
</dbReference>
<name>A0A517RDA0_9PLAN</name>